<reference evidence="1" key="1">
    <citation type="submission" date="2015-10" db="EMBL/GenBank/DDBJ databases">
        <authorList>
            <person name="Gilbert D.G."/>
        </authorList>
    </citation>
    <scope>NUCLEOTIDE SEQUENCE</scope>
</reference>
<gene>
    <name evidence="1" type="ORF">MGWOODY_XGa2166</name>
</gene>
<protein>
    <submittedName>
        <fullName evidence="1">Iron-sulfur cluster-binding protein</fullName>
    </submittedName>
</protein>
<dbReference type="AlphaFoldDB" id="A0A160TWA6"/>
<name>A0A160TWA6_9ZZZZ</name>
<evidence type="ECO:0000313" key="1">
    <source>
        <dbReference type="EMBL" id="CUS55098.1"/>
    </source>
</evidence>
<organism evidence="1">
    <name type="scientific">hydrothermal vent metagenome</name>
    <dbReference type="NCBI Taxonomy" id="652676"/>
    <lineage>
        <taxon>unclassified sequences</taxon>
        <taxon>metagenomes</taxon>
        <taxon>ecological metagenomes</taxon>
    </lineage>
</organism>
<sequence>MKGTAQTDELDTDNSGIKEELKQVALKAGALVFGVADASAFTAAAEGYRPTDILPKARSVVVIGGAKPRAGDWQSPNYQHMELSSTNDRITALSMRLAHSIERQAGYYAVVVPPGVDQGQLPFMSLALAAELAGCGTPSLAGPVLHPEHGFMYFSALITTLSLPVDGPLTQPACPAPACVEMYQRSGATPCTATCPIEDNGCLGGAIVDGRWSERQYDRGRCMARVYNYWVPTFQKILTETLDEPDNEQRRMMINSTLFSRSLWSMTYANISQGQCFECMRVCPVDQANRQLS</sequence>
<dbReference type="PANTHER" id="PTHR42827">
    <property type="entry name" value="IRON-SULFUR CLUSTER-BINDING PROTEIN-RELATED"/>
    <property type="match status" value="1"/>
</dbReference>
<dbReference type="PANTHER" id="PTHR42827:SF1">
    <property type="entry name" value="IRON-SULFUR CLUSTER-BINDING PROTEIN"/>
    <property type="match status" value="1"/>
</dbReference>
<proteinExistence type="predicted"/>
<dbReference type="EMBL" id="CZRL01000120">
    <property type="protein sequence ID" value="CUS55098.1"/>
    <property type="molecule type" value="Genomic_DNA"/>
</dbReference>
<accession>A0A160TWA6</accession>